<dbReference type="EMBL" id="NKXO01000073">
    <property type="protein sequence ID" value="PKQ64064.1"/>
    <property type="molecule type" value="Genomic_DNA"/>
</dbReference>
<keyword evidence="1 2" id="KW-0732">Signal</keyword>
<dbReference type="Gene3D" id="2.40.160.20">
    <property type="match status" value="1"/>
</dbReference>
<feature type="signal peptide" evidence="2">
    <location>
        <begin position="1"/>
        <end position="24"/>
    </location>
</feature>
<feature type="domain" description="Outer membrane protein beta-barrel" evidence="3">
    <location>
        <begin position="14"/>
        <end position="174"/>
    </location>
</feature>
<accession>A0A2N3I182</accession>
<name>A0A2N3I182_9BACT</name>
<feature type="chain" id="PRO_5014619513" evidence="2">
    <location>
        <begin position="25"/>
        <end position="174"/>
    </location>
</feature>
<evidence type="ECO:0000313" key="4">
    <source>
        <dbReference type="EMBL" id="PKQ64064.1"/>
    </source>
</evidence>
<gene>
    <name evidence="4" type="ORF">Rain11_2637</name>
</gene>
<dbReference type="InterPro" id="IPR011250">
    <property type="entry name" value="OMP/PagP_B-barrel"/>
</dbReference>
<dbReference type="InterPro" id="IPR027385">
    <property type="entry name" value="Beta-barrel_OMP"/>
</dbReference>
<evidence type="ECO:0000259" key="3">
    <source>
        <dbReference type="Pfam" id="PF13505"/>
    </source>
</evidence>
<organism evidence="4 5">
    <name type="scientific">Raineya orbicola</name>
    <dbReference type="NCBI Taxonomy" id="2016530"/>
    <lineage>
        <taxon>Bacteria</taxon>
        <taxon>Pseudomonadati</taxon>
        <taxon>Bacteroidota</taxon>
        <taxon>Cytophagia</taxon>
        <taxon>Cytophagales</taxon>
        <taxon>Raineyaceae</taxon>
        <taxon>Raineya</taxon>
    </lineage>
</organism>
<dbReference type="RefSeq" id="WP_165778152.1">
    <property type="nucleotide sequence ID" value="NZ_NKXO01000073.1"/>
</dbReference>
<evidence type="ECO:0000256" key="1">
    <source>
        <dbReference type="ARBA" id="ARBA00022729"/>
    </source>
</evidence>
<sequence length="174" mass="18975">MKKLMTIFGAVLFASLLFSNEAKAQVSVGANLGMFKSFTEGSDAQLGFNLNGKYSINDKIRVGGNLGYYFKSYDFFGSKLRSFTMPITALFEYSFSDNDFSPYAGADIGIYRFGFSGGGESLANGYFGLAPVVGFNYNLSDKLLLNANLKYHYIMAEGESTSAFGVNAGVCYKF</sequence>
<dbReference type="AlphaFoldDB" id="A0A2N3I182"/>
<proteinExistence type="predicted"/>
<protein>
    <submittedName>
        <fullName evidence="4">Outer membrane protein beta-barrel domain</fullName>
    </submittedName>
</protein>
<evidence type="ECO:0000313" key="5">
    <source>
        <dbReference type="Proteomes" id="UP000233387"/>
    </source>
</evidence>
<dbReference type="Proteomes" id="UP000233387">
    <property type="component" value="Unassembled WGS sequence"/>
</dbReference>
<keyword evidence="5" id="KW-1185">Reference proteome</keyword>
<dbReference type="SUPFAM" id="SSF56925">
    <property type="entry name" value="OMPA-like"/>
    <property type="match status" value="1"/>
</dbReference>
<evidence type="ECO:0000256" key="2">
    <source>
        <dbReference type="SAM" id="SignalP"/>
    </source>
</evidence>
<dbReference type="Pfam" id="PF13505">
    <property type="entry name" value="OMP_b-brl"/>
    <property type="match status" value="1"/>
</dbReference>
<reference evidence="4 5" key="1">
    <citation type="submission" date="2017-06" db="EMBL/GenBank/DDBJ databases">
        <title>Raineya orbicola gen. nov., sp. nov. a slightly thermophilic bacterium of the phylum Bacteroidetes and the description of Raineyaceae fam. nov.</title>
        <authorList>
            <person name="Albuquerque L."/>
            <person name="Polonia A.R.M."/>
            <person name="Barroso C."/>
            <person name="Froufe H.J.C."/>
            <person name="Lage O."/>
            <person name="Lobo-Da-Cunha A."/>
            <person name="Egas C."/>
            <person name="Da Costa M.S."/>
        </authorList>
    </citation>
    <scope>NUCLEOTIDE SEQUENCE [LARGE SCALE GENOMIC DNA]</scope>
    <source>
        <strain evidence="4 5">SPSPC-11</strain>
    </source>
</reference>
<comment type="caution">
    <text evidence="4">The sequence shown here is derived from an EMBL/GenBank/DDBJ whole genome shotgun (WGS) entry which is preliminary data.</text>
</comment>